<evidence type="ECO:0000256" key="3">
    <source>
        <dbReference type="ARBA" id="ARBA00007131"/>
    </source>
</evidence>
<evidence type="ECO:0000313" key="18">
    <source>
        <dbReference type="EMBL" id="RVU18756.1"/>
    </source>
</evidence>
<evidence type="ECO:0000313" key="19">
    <source>
        <dbReference type="Proteomes" id="UP000286997"/>
    </source>
</evidence>
<keyword evidence="19" id="KW-1185">Reference proteome</keyword>
<dbReference type="Pfam" id="PF00456">
    <property type="entry name" value="Transketolase_N"/>
    <property type="match status" value="1"/>
</dbReference>
<feature type="site" description="Important for catalytic activity" evidence="16">
    <location>
        <position position="260"/>
    </location>
</feature>
<comment type="catalytic activity">
    <reaction evidence="10">
        <text>D-sedoheptulose 7-phosphate + D-glyceraldehyde 3-phosphate = aldehydo-D-ribose 5-phosphate + D-xylulose 5-phosphate</text>
        <dbReference type="Rhea" id="RHEA:10508"/>
        <dbReference type="ChEBI" id="CHEBI:57483"/>
        <dbReference type="ChEBI" id="CHEBI:57737"/>
        <dbReference type="ChEBI" id="CHEBI:58273"/>
        <dbReference type="ChEBI" id="CHEBI:59776"/>
        <dbReference type="EC" id="2.2.1.1"/>
    </reaction>
</comment>
<dbReference type="SMART" id="SM00861">
    <property type="entry name" value="Transket_pyr"/>
    <property type="match status" value="1"/>
</dbReference>
<dbReference type="AlphaFoldDB" id="A0A3S2V945"/>
<evidence type="ECO:0000256" key="11">
    <source>
        <dbReference type="NCBIfam" id="TIGR00232"/>
    </source>
</evidence>
<feature type="binding site" evidence="13">
    <location>
        <position position="469"/>
    </location>
    <ligand>
        <name>substrate</name>
    </ligand>
</feature>
<evidence type="ECO:0000256" key="8">
    <source>
        <dbReference type="ARBA" id="ARBA00022842"/>
    </source>
</evidence>
<evidence type="ECO:0000256" key="16">
    <source>
        <dbReference type="PIRSR" id="PIRSR605478-5"/>
    </source>
</evidence>
<feature type="active site" description="Proton donor" evidence="12">
    <location>
        <position position="407"/>
    </location>
</feature>
<evidence type="ECO:0000256" key="2">
    <source>
        <dbReference type="ARBA" id="ARBA00001941"/>
    </source>
</evidence>
<dbReference type="NCBIfam" id="TIGR00232">
    <property type="entry name" value="tktlase_bact"/>
    <property type="match status" value="1"/>
</dbReference>
<feature type="binding site" evidence="13">
    <location>
        <position position="516"/>
    </location>
    <ligand>
        <name>substrate</name>
    </ligand>
</feature>
<dbReference type="Proteomes" id="UP000286997">
    <property type="component" value="Unassembled WGS sequence"/>
</dbReference>
<evidence type="ECO:0000256" key="4">
    <source>
        <dbReference type="ARBA" id="ARBA00011738"/>
    </source>
</evidence>
<feature type="site" description="Important for catalytic activity" evidence="16">
    <location>
        <position position="29"/>
    </location>
</feature>
<feature type="binding site" evidence="14">
    <location>
        <position position="186"/>
    </location>
    <ligand>
        <name>thiamine diphosphate</name>
        <dbReference type="ChEBI" id="CHEBI:58937"/>
    </ligand>
</feature>
<dbReference type="GO" id="GO:0046872">
    <property type="term" value="F:metal ion binding"/>
    <property type="evidence" value="ECO:0007669"/>
    <property type="project" value="UniProtKB-KW"/>
</dbReference>
<dbReference type="GO" id="GO:0006098">
    <property type="term" value="P:pentose-phosphate shunt"/>
    <property type="evidence" value="ECO:0007669"/>
    <property type="project" value="TreeGrafter"/>
</dbReference>
<name>A0A3S2V945_9HYPH</name>
<evidence type="ECO:0000256" key="7">
    <source>
        <dbReference type="ARBA" id="ARBA00022723"/>
    </source>
</evidence>
<dbReference type="CDD" id="cd02012">
    <property type="entry name" value="TPP_TK"/>
    <property type="match status" value="1"/>
</dbReference>
<feature type="binding site" evidence="13">
    <location>
        <position position="29"/>
    </location>
    <ligand>
        <name>substrate</name>
    </ligand>
</feature>
<dbReference type="InterPro" id="IPR005474">
    <property type="entry name" value="Transketolase_N"/>
</dbReference>
<feature type="binding site" evidence="13">
    <location>
        <position position="260"/>
    </location>
    <ligand>
        <name>substrate</name>
    </ligand>
</feature>
<feature type="binding site" evidence="13">
    <location>
        <position position="457"/>
    </location>
    <ligand>
        <name>substrate</name>
    </ligand>
</feature>
<dbReference type="FunFam" id="3.40.50.920:FF:000003">
    <property type="entry name" value="Transketolase"/>
    <property type="match status" value="1"/>
</dbReference>
<dbReference type="GO" id="GO:0004802">
    <property type="term" value="F:transketolase activity"/>
    <property type="evidence" value="ECO:0007669"/>
    <property type="project" value="UniProtKB-UniRule"/>
</dbReference>
<feature type="binding site" evidence="14">
    <location>
        <position position="69"/>
    </location>
    <ligand>
        <name>thiamine diphosphate</name>
        <dbReference type="ChEBI" id="CHEBI:58937"/>
    </ligand>
</feature>
<feature type="domain" description="Transketolase-like pyrimidine-binding" evidence="17">
    <location>
        <begin position="351"/>
        <end position="521"/>
    </location>
</feature>
<evidence type="ECO:0000256" key="9">
    <source>
        <dbReference type="ARBA" id="ARBA00023052"/>
    </source>
</evidence>
<feature type="binding site" evidence="15">
    <location>
        <position position="156"/>
    </location>
    <ligand>
        <name>Mg(2+)</name>
        <dbReference type="ChEBI" id="CHEBI:18420"/>
    </ligand>
</feature>
<dbReference type="FunFam" id="3.40.50.970:FF:000004">
    <property type="entry name" value="Transketolase"/>
    <property type="match status" value="1"/>
</dbReference>
<organism evidence="18 19">
    <name type="scientific">Methylobacterium oryzihabitans</name>
    <dbReference type="NCBI Taxonomy" id="2499852"/>
    <lineage>
        <taxon>Bacteria</taxon>
        <taxon>Pseudomonadati</taxon>
        <taxon>Pseudomonadota</taxon>
        <taxon>Alphaproteobacteria</taxon>
        <taxon>Hyphomicrobiales</taxon>
        <taxon>Methylobacteriaceae</taxon>
        <taxon>Methylobacterium</taxon>
    </lineage>
</organism>
<reference evidence="18 19" key="1">
    <citation type="submission" date="2019-01" db="EMBL/GenBank/DDBJ databases">
        <authorList>
            <person name="Chen W.-M."/>
        </authorList>
    </citation>
    <scope>NUCLEOTIDE SEQUENCE [LARGE SCALE GENOMIC DNA]</scope>
    <source>
        <strain evidence="18 19">TER-1</strain>
    </source>
</reference>
<evidence type="ECO:0000256" key="14">
    <source>
        <dbReference type="PIRSR" id="PIRSR605478-3"/>
    </source>
</evidence>
<accession>A0A3S2V945</accession>
<dbReference type="InterPro" id="IPR005478">
    <property type="entry name" value="Transketolase_bac-like"/>
</dbReference>
<keyword evidence="8 15" id="KW-0460">Magnesium</keyword>
<dbReference type="PANTHER" id="PTHR43522">
    <property type="entry name" value="TRANSKETOLASE"/>
    <property type="match status" value="1"/>
</dbReference>
<keyword evidence="9 14" id="KW-0786">Thiamine pyrophosphate</keyword>
<dbReference type="InterPro" id="IPR033247">
    <property type="entry name" value="Transketolase_fam"/>
</dbReference>
<feature type="binding site" evidence="15">
    <location>
        <position position="188"/>
    </location>
    <ligand>
        <name>Mg(2+)</name>
        <dbReference type="ChEBI" id="CHEBI:18420"/>
    </ligand>
</feature>
<sequence>MTPSVSPGRMADAIRFLALDAIERAGDGHPGAPLGCAEIATALFTRHLVCNPADPEWPNRDRFVLSNGHGSMLLYALLHLSGYDGISIEAIRNFRELGSPCHGHPEYAPHLGIEATTGPLGQGIANAVGMAVAEARLAAEFGPDLVDHRTYALVGDGCLQEGVAHEVISLAGHLRLGKLVFLWDDNRITDDGGTELSISEDVRARFQAAQWQVIDADGHDVEAVSAALLLARQDPRPTLIACRTVIGRGLPRLEGQRGAHGGRVFAQDLAEARTARDWDHPAFTVPDDVLAAWREGAGARNRAAYESWRAARAALPPETREAFDRRHDARLPEGWQATLHALRDRLAGTAMASIEVSAEAVARLSEAMPELFSGAPDLEGPTKHKQALPAFTAENRGGRYLHYGIREHAMGAMMNGIVAHRGLIPVGATYLVFSDYMRPPLRMAALMELPVVTVYSHDSIGIGRNGPTHQPVEFLASLRAIPNMLVLRPADAVEAVECWEMALTNRHGPTSLICSRQALPALREGGGANRSARGAYVLADAQGGERRATIVATGSEVAVALAARKVLQAEGVPTAVVSMPSWEAFEAQDPEYRASVIPRGPVRVAVEAAIRQGWDRWIGEDGGFVGMTGFGASGPAEELFRHFGITPEAVAQAVRARLSPSAGH</sequence>
<dbReference type="PANTHER" id="PTHR43522:SF2">
    <property type="entry name" value="TRANSKETOLASE 1-RELATED"/>
    <property type="match status" value="1"/>
</dbReference>
<comment type="subunit">
    <text evidence="4">Homodimer.</text>
</comment>
<evidence type="ECO:0000256" key="13">
    <source>
        <dbReference type="PIRSR" id="PIRSR605478-2"/>
    </source>
</evidence>
<dbReference type="SUPFAM" id="SSF52922">
    <property type="entry name" value="TK C-terminal domain-like"/>
    <property type="match status" value="1"/>
</dbReference>
<dbReference type="GO" id="GO:0005829">
    <property type="term" value="C:cytosol"/>
    <property type="evidence" value="ECO:0007669"/>
    <property type="project" value="TreeGrafter"/>
</dbReference>
<keyword evidence="7 15" id="KW-0479">Metal-binding</keyword>
<dbReference type="Gene3D" id="3.40.50.920">
    <property type="match status" value="1"/>
</dbReference>
<dbReference type="OrthoDB" id="8732661at2"/>
<feature type="binding site" evidence="14">
    <location>
        <position position="157"/>
    </location>
    <ligand>
        <name>thiamine diphosphate</name>
        <dbReference type="ChEBI" id="CHEBI:58937"/>
    </ligand>
</feature>
<dbReference type="SUPFAM" id="SSF52518">
    <property type="entry name" value="Thiamin diphosphate-binding fold (THDP-binding)"/>
    <property type="match status" value="2"/>
</dbReference>
<dbReference type="InterPro" id="IPR029061">
    <property type="entry name" value="THDP-binding"/>
</dbReference>
<comment type="cofactor">
    <cofactor evidence="15">
        <name>Mg(2+)</name>
        <dbReference type="ChEBI" id="CHEBI:18420"/>
    </cofactor>
    <text evidence="15">Binds 1 Mg(2+) ion per subunit. Can also utilize other divalent metal cations, such as Ca(2+), Mn(2+) and Co(2+).</text>
</comment>
<dbReference type="RefSeq" id="WP_127728699.1">
    <property type="nucleotide sequence ID" value="NZ_SACP01000008.1"/>
</dbReference>
<comment type="similarity">
    <text evidence="3">Belongs to the transketolase family.</text>
</comment>
<proteinExistence type="inferred from homology"/>
<dbReference type="EMBL" id="SACP01000008">
    <property type="protein sequence ID" value="RVU18756.1"/>
    <property type="molecule type" value="Genomic_DNA"/>
</dbReference>
<protein>
    <recommendedName>
        <fullName evidence="5 11">Transketolase</fullName>
        <ecNumber evidence="5 11">2.2.1.1</ecNumber>
    </recommendedName>
</protein>
<evidence type="ECO:0000256" key="15">
    <source>
        <dbReference type="PIRSR" id="PIRSR605478-4"/>
    </source>
</evidence>
<comment type="cofactor">
    <cofactor evidence="14">
        <name>thiamine diphosphate</name>
        <dbReference type="ChEBI" id="CHEBI:58937"/>
    </cofactor>
    <text evidence="14">Binds 1 thiamine pyrophosphate per subunit. During the reaction, the substrate forms a covalent intermediate with the cofactor.</text>
</comment>
<dbReference type="Gene3D" id="3.40.50.970">
    <property type="match status" value="2"/>
</dbReference>
<evidence type="ECO:0000259" key="17">
    <source>
        <dbReference type="SMART" id="SM00861"/>
    </source>
</evidence>
<feature type="binding site" evidence="14">
    <location>
        <position position="260"/>
    </location>
    <ligand>
        <name>thiamine diphosphate</name>
        <dbReference type="ChEBI" id="CHEBI:58937"/>
    </ligand>
</feature>
<feature type="binding site" evidence="14">
    <location>
        <position position="433"/>
    </location>
    <ligand>
        <name>thiamine diphosphate</name>
        <dbReference type="ChEBI" id="CHEBI:58937"/>
    </ligand>
</feature>
<dbReference type="Pfam" id="PF02779">
    <property type="entry name" value="Transket_pyr"/>
    <property type="match status" value="1"/>
</dbReference>
<dbReference type="CDD" id="cd07033">
    <property type="entry name" value="TPP_PYR_DXS_TK_like"/>
    <property type="match status" value="1"/>
</dbReference>
<evidence type="ECO:0000256" key="5">
    <source>
        <dbReference type="ARBA" id="ARBA00013152"/>
    </source>
</evidence>
<comment type="cofactor">
    <cofactor evidence="1">
        <name>Ca(2+)</name>
        <dbReference type="ChEBI" id="CHEBI:29108"/>
    </cofactor>
</comment>
<dbReference type="Pfam" id="PF22613">
    <property type="entry name" value="Transketolase_C_1"/>
    <property type="match status" value="1"/>
</dbReference>
<keyword evidence="6 18" id="KW-0808">Transferase</keyword>
<feature type="binding site" evidence="15">
    <location>
        <position position="186"/>
    </location>
    <ligand>
        <name>Mg(2+)</name>
        <dbReference type="ChEBI" id="CHEBI:18420"/>
    </ligand>
</feature>
<comment type="caution">
    <text evidence="18">The sequence shown here is derived from an EMBL/GenBank/DDBJ whole genome shotgun (WGS) entry which is preliminary data.</text>
</comment>
<comment type="cofactor">
    <cofactor evidence="2">
        <name>Co(2+)</name>
        <dbReference type="ChEBI" id="CHEBI:48828"/>
    </cofactor>
</comment>
<feature type="binding site" evidence="14">
    <location>
        <begin position="118"/>
        <end position="120"/>
    </location>
    <ligand>
        <name>thiamine diphosphate</name>
        <dbReference type="ChEBI" id="CHEBI:58937"/>
    </ligand>
</feature>
<dbReference type="InterPro" id="IPR009014">
    <property type="entry name" value="Transketo_C/PFOR_II"/>
</dbReference>
<evidence type="ECO:0000256" key="6">
    <source>
        <dbReference type="ARBA" id="ARBA00022679"/>
    </source>
</evidence>
<evidence type="ECO:0000256" key="10">
    <source>
        <dbReference type="ARBA" id="ARBA00049473"/>
    </source>
</evidence>
<evidence type="ECO:0000256" key="1">
    <source>
        <dbReference type="ARBA" id="ARBA00001913"/>
    </source>
</evidence>
<gene>
    <name evidence="18" type="primary">tkt</name>
    <name evidence="18" type="ORF">EOE48_10255</name>
</gene>
<dbReference type="EC" id="2.2.1.1" evidence="5 11"/>
<dbReference type="InterPro" id="IPR055152">
    <property type="entry name" value="Transketolase-like_C_2"/>
</dbReference>
<evidence type="ECO:0000256" key="12">
    <source>
        <dbReference type="PIRSR" id="PIRSR605478-1"/>
    </source>
</evidence>
<dbReference type="InterPro" id="IPR005475">
    <property type="entry name" value="Transketolase-like_Pyr-bd"/>
</dbReference>